<dbReference type="AlphaFoldDB" id="A0AAW2H7T6"/>
<evidence type="ECO:0000313" key="5">
    <source>
        <dbReference type="EMBL" id="KAL0265795.1"/>
    </source>
</evidence>
<name>A0AAW2H7T6_9NEOP</name>
<evidence type="ECO:0000259" key="4">
    <source>
        <dbReference type="Pfam" id="PF25390"/>
    </source>
</evidence>
<dbReference type="EMBL" id="JARGDH010000006">
    <property type="protein sequence ID" value="KAL0265795.1"/>
    <property type="molecule type" value="Genomic_DNA"/>
</dbReference>
<dbReference type="Gene3D" id="2.130.10.30">
    <property type="entry name" value="Regulator of chromosome condensation 1/beta-lactamase-inhibitor protein II"/>
    <property type="match status" value="1"/>
</dbReference>
<dbReference type="Pfam" id="PF25390">
    <property type="entry name" value="WD40_RLD"/>
    <property type="match status" value="1"/>
</dbReference>
<dbReference type="PANTHER" id="PTHR45982">
    <property type="entry name" value="REGULATOR OF CHROMOSOME CONDENSATION"/>
    <property type="match status" value="1"/>
</dbReference>
<evidence type="ECO:0000256" key="3">
    <source>
        <dbReference type="PROSITE-ProRule" id="PRU00235"/>
    </source>
</evidence>
<dbReference type="PROSITE" id="PS50012">
    <property type="entry name" value="RCC1_3"/>
    <property type="match status" value="4"/>
</dbReference>
<organism evidence="5">
    <name type="scientific">Menopon gallinae</name>
    <name type="common">poultry shaft louse</name>
    <dbReference type="NCBI Taxonomy" id="328185"/>
    <lineage>
        <taxon>Eukaryota</taxon>
        <taxon>Metazoa</taxon>
        <taxon>Ecdysozoa</taxon>
        <taxon>Arthropoda</taxon>
        <taxon>Hexapoda</taxon>
        <taxon>Insecta</taxon>
        <taxon>Pterygota</taxon>
        <taxon>Neoptera</taxon>
        <taxon>Paraneoptera</taxon>
        <taxon>Psocodea</taxon>
        <taxon>Troctomorpha</taxon>
        <taxon>Phthiraptera</taxon>
        <taxon>Amblycera</taxon>
        <taxon>Menoponidae</taxon>
        <taxon>Menopon</taxon>
    </lineage>
</organism>
<feature type="domain" description="RCC1-like" evidence="4">
    <location>
        <begin position="51"/>
        <end position="352"/>
    </location>
</feature>
<dbReference type="SUPFAM" id="SSF50985">
    <property type="entry name" value="RCC1/BLIP-II"/>
    <property type="match status" value="1"/>
</dbReference>
<sequence length="355" mass="37722">MPAEGLDTGSSLHALVQVAWLQNAPPPATCCGLPEDCGGGPAPTRLAVDGERVVCGYLHTLLLEQGNVVTWGVNDEGALGRGGDEAPGPVAIGERIVDIAAGGSISAAVSASNNLYIWGTFRDQHGVFGAAPDCAIAHRPLCVLGDVVKAACGKNFVAALTRQGGLVTFGVGTNNELGYRASTRLKRCLLPRQISNRYKKRERFVHVFAGQGYGMAINHENALFSWANLRLQCVSELAVKDVAMGSAHEHLLTVEGVLYGRGENRDGQLGLGHTRSAAEEASEWQRLGLSSVEKVRTKMDFSLAQIDNSLYSWGPSTFGETGFDTDSCSPRRVPFDFGEIVDFSAGSDFSVVIGK</sequence>
<evidence type="ECO:0000256" key="1">
    <source>
        <dbReference type="ARBA" id="ARBA00022658"/>
    </source>
</evidence>
<dbReference type="InterPro" id="IPR009091">
    <property type="entry name" value="RCC1/BLIP-II"/>
</dbReference>
<dbReference type="InterPro" id="IPR058923">
    <property type="entry name" value="RCC1-like_dom"/>
</dbReference>
<gene>
    <name evidence="5" type="ORF">PYX00_011510</name>
</gene>
<dbReference type="InterPro" id="IPR000408">
    <property type="entry name" value="Reg_chr_condens"/>
</dbReference>
<keyword evidence="2" id="KW-0677">Repeat</keyword>
<protein>
    <recommendedName>
        <fullName evidence="4">RCC1-like domain-containing protein</fullName>
    </recommendedName>
</protein>
<evidence type="ECO:0000256" key="2">
    <source>
        <dbReference type="ARBA" id="ARBA00022737"/>
    </source>
</evidence>
<accession>A0AAW2H7T6</accession>
<dbReference type="PANTHER" id="PTHR45982:SF1">
    <property type="entry name" value="REGULATOR OF CHROMOSOME CONDENSATION"/>
    <property type="match status" value="1"/>
</dbReference>
<reference evidence="5" key="1">
    <citation type="journal article" date="2024" name="Gigascience">
        <title>Chromosome-level genome of the poultry shaft louse Menopon gallinae provides insight into the host-switching and adaptive evolution of parasitic lice.</title>
        <authorList>
            <person name="Xu Y."/>
            <person name="Ma L."/>
            <person name="Liu S."/>
            <person name="Liang Y."/>
            <person name="Liu Q."/>
            <person name="He Z."/>
            <person name="Tian L."/>
            <person name="Duan Y."/>
            <person name="Cai W."/>
            <person name="Li H."/>
            <person name="Song F."/>
        </authorList>
    </citation>
    <scope>NUCLEOTIDE SEQUENCE</scope>
    <source>
        <strain evidence="5">Cailab_2023a</strain>
    </source>
</reference>
<comment type="caution">
    <text evidence="5">The sequence shown here is derived from an EMBL/GenBank/DDBJ whole genome shotgun (WGS) entry which is preliminary data.</text>
</comment>
<dbReference type="PRINTS" id="PR00633">
    <property type="entry name" value="RCCNDNSATION"/>
</dbReference>
<proteinExistence type="predicted"/>
<feature type="repeat" description="RCC1" evidence="3">
    <location>
        <begin position="113"/>
        <end position="163"/>
    </location>
</feature>
<feature type="repeat" description="RCC1" evidence="3">
    <location>
        <begin position="66"/>
        <end position="112"/>
    </location>
</feature>
<feature type="repeat" description="RCC1" evidence="3">
    <location>
        <begin position="308"/>
        <end position="355"/>
    </location>
</feature>
<feature type="repeat" description="RCC1" evidence="3">
    <location>
        <begin position="164"/>
        <end position="220"/>
    </location>
</feature>
<keyword evidence="1" id="KW-0344">Guanine-nucleotide releasing factor</keyword>
<dbReference type="InterPro" id="IPR051553">
    <property type="entry name" value="Ran_GTPase-activating"/>
</dbReference>